<reference evidence="3" key="1">
    <citation type="journal article" date="2019" name="Int. J. Syst. Evol. Microbiol.">
        <title>The Global Catalogue of Microorganisms (GCM) 10K type strain sequencing project: providing services to taxonomists for standard genome sequencing and annotation.</title>
        <authorList>
            <consortium name="The Broad Institute Genomics Platform"/>
            <consortium name="The Broad Institute Genome Sequencing Center for Infectious Disease"/>
            <person name="Wu L."/>
            <person name="Ma J."/>
        </authorList>
    </citation>
    <scope>NUCLEOTIDE SEQUENCE [LARGE SCALE GENOMIC DNA]</scope>
    <source>
        <strain evidence="3">JCM 9371</strain>
    </source>
</reference>
<dbReference type="SUPFAM" id="SSF52540">
    <property type="entry name" value="P-loop containing nucleoside triphosphate hydrolases"/>
    <property type="match status" value="1"/>
</dbReference>
<dbReference type="RefSeq" id="WP_207399753.1">
    <property type="nucleotide sequence ID" value="NZ_CAACUY010000035.1"/>
</dbReference>
<keyword evidence="3" id="KW-1185">Reference proteome</keyword>
<protein>
    <submittedName>
        <fullName evidence="2">ATP-binding protein</fullName>
    </submittedName>
</protein>
<dbReference type="InterPro" id="IPR002611">
    <property type="entry name" value="IstB_ATP-bd"/>
</dbReference>
<dbReference type="PANTHER" id="PTHR30050">
    <property type="entry name" value="CHROMOSOMAL REPLICATION INITIATOR PROTEIN DNAA"/>
    <property type="match status" value="1"/>
</dbReference>
<dbReference type="Gene3D" id="3.40.50.300">
    <property type="entry name" value="P-loop containing nucleotide triphosphate hydrolases"/>
    <property type="match status" value="1"/>
</dbReference>
<dbReference type="Pfam" id="PF01695">
    <property type="entry name" value="IstB_IS21"/>
    <property type="match status" value="1"/>
</dbReference>
<dbReference type="GO" id="GO:0005524">
    <property type="term" value="F:ATP binding"/>
    <property type="evidence" value="ECO:0007669"/>
    <property type="project" value="UniProtKB-KW"/>
</dbReference>
<keyword evidence="2" id="KW-0067">ATP-binding</keyword>
<comment type="caution">
    <text evidence="2">The sequence shown here is derived from an EMBL/GenBank/DDBJ whole genome shotgun (WGS) entry which is preliminary data.</text>
</comment>
<dbReference type="InterPro" id="IPR020591">
    <property type="entry name" value="Chromosome_initiator_DnaA-like"/>
</dbReference>
<dbReference type="InterPro" id="IPR027417">
    <property type="entry name" value="P-loop_NTPase"/>
</dbReference>
<dbReference type="PANTHER" id="PTHR30050:SF4">
    <property type="entry name" value="ATP-BINDING PROTEIN RV3427C IN INSERTION SEQUENCE-RELATED"/>
    <property type="match status" value="1"/>
</dbReference>
<evidence type="ECO:0000259" key="1">
    <source>
        <dbReference type="Pfam" id="PF01695"/>
    </source>
</evidence>
<evidence type="ECO:0000313" key="2">
    <source>
        <dbReference type="EMBL" id="MFD0689241.1"/>
    </source>
</evidence>
<gene>
    <name evidence="2" type="ORF">ACFQZM_32455</name>
</gene>
<dbReference type="PRINTS" id="PR00051">
    <property type="entry name" value="DNAA"/>
</dbReference>
<name>A0ABW2XRV9_9ACTN</name>
<dbReference type="EMBL" id="JBHTGP010000016">
    <property type="protein sequence ID" value="MFD0689241.1"/>
    <property type="molecule type" value="Genomic_DNA"/>
</dbReference>
<evidence type="ECO:0000313" key="3">
    <source>
        <dbReference type="Proteomes" id="UP001597063"/>
    </source>
</evidence>
<feature type="domain" description="IstB-like ATP-binding" evidence="1">
    <location>
        <begin position="2"/>
        <end position="103"/>
    </location>
</feature>
<organism evidence="2 3">
    <name type="scientific">Actinomadura fibrosa</name>
    <dbReference type="NCBI Taxonomy" id="111802"/>
    <lineage>
        <taxon>Bacteria</taxon>
        <taxon>Bacillati</taxon>
        <taxon>Actinomycetota</taxon>
        <taxon>Actinomycetes</taxon>
        <taxon>Streptosporangiales</taxon>
        <taxon>Thermomonosporaceae</taxon>
        <taxon>Actinomadura</taxon>
    </lineage>
</organism>
<proteinExistence type="predicted"/>
<keyword evidence="2" id="KW-0547">Nucleotide-binding</keyword>
<sequence>MLRAECEDLQRRRSERRVKVAGFPRRKRIGEFDFDANPNVPAAVVHGLVNSEWGRNGRPLCLIGDSGSGKSHLLIALGTEAAMAGFRVEYVRAARLANELVEAAGLCATVIETGTDSYRLAMQPRIRCHVMDSPAGHRDRRDHRTRLRFAYRPVALPA</sequence>
<dbReference type="Proteomes" id="UP001597063">
    <property type="component" value="Unassembled WGS sequence"/>
</dbReference>
<dbReference type="CDD" id="cd00009">
    <property type="entry name" value="AAA"/>
    <property type="match status" value="1"/>
</dbReference>
<accession>A0ABW2XRV9</accession>